<dbReference type="NCBIfam" id="NF041170">
    <property type="entry name" value="Oxoac_fdxalpha_Archa"/>
    <property type="match status" value="1"/>
</dbReference>
<accession>A0A401HAG4</accession>
<dbReference type="Pfam" id="PF01855">
    <property type="entry name" value="POR_N"/>
    <property type="match status" value="1"/>
</dbReference>
<dbReference type="InterPro" id="IPR002869">
    <property type="entry name" value="Pyrv_flavodox_OxRed_cen"/>
</dbReference>
<evidence type="ECO:0000256" key="1">
    <source>
        <dbReference type="ARBA" id="ARBA00011631"/>
    </source>
</evidence>
<dbReference type="InterPro" id="IPR050722">
    <property type="entry name" value="Pyruvate:ferred/Flavod_OxRd"/>
</dbReference>
<dbReference type="FunFam" id="3.40.50.970:FF:000022">
    <property type="entry name" value="2-oxoglutarate ferredoxin oxidoreductase alpha subunit"/>
    <property type="match status" value="1"/>
</dbReference>
<keyword evidence="4" id="KW-0670">Pyruvate</keyword>
<name>A0A401HAG4_AERPX</name>
<dbReference type="SUPFAM" id="SSF52922">
    <property type="entry name" value="TK C-terminal domain-like"/>
    <property type="match status" value="1"/>
</dbReference>
<dbReference type="RefSeq" id="WP_131160424.1">
    <property type="nucleotide sequence ID" value="NZ_BDMD01000070.1"/>
</dbReference>
<dbReference type="GO" id="GO:0019164">
    <property type="term" value="F:pyruvate synthase activity"/>
    <property type="evidence" value="ECO:0007669"/>
    <property type="project" value="UniProtKB-ARBA"/>
</dbReference>
<evidence type="ECO:0000256" key="5">
    <source>
        <dbReference type="ARBA" id="ARBA00048893"/>
    </source>
</evidence>
<dbReference type="OrthoDB" id="31112at2157"/>
<comment type="catalytic activity">
    <reaction evidence="5">
        <text>a 2-oxocarboxylate + 2 oxidized [2Fe-2S]-[ferredoxin] + CoA = an acyl-CoA + 2 reduced [2Fe-2S]-[ferredoxin] + CO2 + H(+)</text>
        <dbReference type="Rhea" id="RHEA:42316"/>
        <dbReference type="Rhea" id="RHEA-COMP:10000"/>
        <dbReference type="Rhea" id="RHEA-COMP:10001"/>
        <dbReference type="ChEBI" id="CHEBI:15378"/>
        <dbReference type="ChEBI" id="CHEBI:16526"/>
        <dbReference type="ChEBI" id="CHEBI:33737"/>
        <dbReference type="ChEBI" id="CHEBI:33738"/>
        <dbReference type="ChEBI" id="CHEBI:35179"/>
        <dbReference type="ChEBI" id="CHEBI:57287"/>
        <dbReference type="ChEBI" id="CHEBI:58342"/>
        <dbReference type="EC" id="1.2.7.11"/>
    </reaction>
</comment>
<dbReference type="Gene3D" id="3.40.50.920">
    <property type="match status" value="1"/>
</dbReference>
<evidence type="ECO:0000256" key="2">
    <source>
        <dbReference type="ARBA" id="ARBA00012691"/>
    </source>
</evidence>
<dbReference type="EC" id="1.2.7.11" evidence="2"/>
<proteinExistence type="predicted"/>
<keyword evidence="3" id="KW-0560">Oxidoreductase</keyword>
<evidence type="ECO:0000256" key="4">
    <source>
        <dbReference type="ARBA" id="ARBA00023317"/>
    </source>
</evidence>
<dbReference type="Pfam" id="PF01558">
    <property type="entry name" value="POR"/>
    <property type="match status" value="1"/>
</dbReference>
<comment type="caution">
    <text evidence="9">The sequence shown here is derived from an EMBL/GenBank/DDBJ whole genome shotgun (WGS) entry which is preliminary data.</text>
</comment>
<reference evidence="9 10" key="1">
    <citation type="submission" date="2017-02" db="EMBL/GenBank/DDBJ databases">
        <title>isolation and characterization of a novel temperate virus Aeropyrum globular virus 1 infecting hyperthermophilic archaeon Aeropyrum.</title>
        <authorList>
            <person name="Yumiya M."/>
            <person name="Yoshida T."/>
            <person name="Sako Y."/>
        </authorList>
    </citation>
    <scope>NUCLEOTIDE SEQUENCE [LARGE SCALE GENOMIC DNA]</scope>
    <source>
        <strain evidence="9 10">YK1-12-2013</strain>
    </source>
</reference>
<dbReference type="SUPFAM" id="SSF52518">
    <property type="entry name" value="Thiamin diphosphate-binding fold (THDP-binding)"/>
    <property type="match status" value="1"/>
</dbReference>
<dbReference type="InterPro" id="IPR009014">
    <property type="entry name" value="Transketo_C/PFOR_II"/>
</dbReference>
<dbReference type="PANTHER" id="PTHR32154">
    <property type="entry name" value="PYRUVATE-FLAVODOXIN OXIDOREDUCTASE-RELATED"/>
    <property type="match status" value="1"/>
</dbReference>
<dbReference type="PANTHER" id="PTHR32154:SF16">
    <property type="entry name" value="PYRUVATE FLAVODOXIN_FERREDOXIN OXIDOREDUCTASE DOMAIN PROTEIN"/>
    <property type="match status" value="1"/>
</dbReference>
<evidence type="ECO:0000313" key="9">
    <source>
        <dbReference type="EMBL" id="GBF09456.1"/>
    </source>
</evidence>
<dbReference type="AlphaFoldDB" id="A0A401HAG4"/>
<dbReference type="CDD" id="cd07034">
    <property type="entry name" value="TPP_PYR_PFOR_IOR-alpha_like"/>
    <property type="match status" value="1"/>
</dbReference>
<dbReference type="FunFam" id="3.40.50.920:FF:000009">
    <property type="entry name" value="2-oxoglutarate ferredoxin oxidoreductase subunit alpha"/>
    <property type="match status" value="1"/>
</dbReference>
<dbReference type="Gene3D" id="3.40.50.970">
    <property type="match status" value="1"/>
</dbReference>
<dbReference type="InterPro" id="IPR019752">
    <property type="entry name" value="Pyrv/ketoisovalerate_OxRed_cat"/>
</dbReference>
<evidence type="ECO:0000259" key="6">
    <source>
        <dbReference type="Pfam" id="PF01558"/>
    </source>
</evidence>
<dbReference type="InterPro" id="IPR022367">
    <property type="entry name" value="2-oxoacid/accept_OxRdtase_asu"/>
</dbReference>
<dbReference type="InterPro" id="IPR002880">
    <property type="entry name" value="Pyrv_Fd/Flavodoxin_OxRdtase_N"/>
</dbReference>
<dbReference type="SUPFAM" id="SSF53323">
    <property type="entry name" value="Pyruvate-ferredoxin oxidoreductase, PFOR, domain III"/>
    <property type="match status" value="1"/>
</dbReference>
<protein>
    <recommendedName>
        <fullName evidence="2">2-oxoacid oxidoreductase (ferredoxin)</fullName>
        <ecNumber evidence="2">1.2.7.11</ecNumber>
    </recommendedName>
</protein>
<dbReference type="GO" id="GO:0006979">
    <property type="term" value="P:response to oxidative stress"/>
    <property type="evidence" value="ECO:0007669"/>
    <property type="project" value="TreeGrafter"/>
</dbReference>
<dbReference type="InterPro" id="IPR033412">
    <property type="entry name" value="PFOR_II"/>
</dbReference>
<gene>
    <name evidence="9" type="ORF">apy_11810</name>
</gene>
<dbReference type="EMBL" id="BDMD01000070">
    <property type="protein sequence ID" value="GBF09456.1"/>
    <property type="molecule type" value="Genomic_DNA"/>
</dbReference>
<dbReference type="NCBIfam" id="TIGR03710">
    <property type="entry name" value="OAFO_sf"/>
    <property type="match status" value="1"/>
</dbReference>
<dbReference type="Pfam" id="PF17147">
    <property type="entry name" value="PFOR_II"/>
    <property type="match status" value="1"/>
</dbReference>
<dbReference type="InterPro" id="IPR053400">
    <property type="entry name" value="2-oxoacid_Fdx_oxidoreductase"/>
</dbReference>
<dbReference type="Proteomes" id="UP000291213">
    <property type="component" value="Unassembled WGS sequence"/>
</dbReference>
<evidence type="ECO:0000259" key="8">
    <source>
        <dbReference type="Pfam" id="PF17147"/>
    </source>
</evidence>
<evidence type="ECO:0000313" key="10">
    <source>
        <dbReference type="Proteomes" id="UP000291213"/>
    </source>
</evidence>
<evidence type="ECO:0000256" key="3">
    <source>
        <dbReference type="ARBA" id="ARBA00023002"/>
    </source>
</evidence>
<feature type="domain" description="Pyruvate:ferredoxin oxidoreductase core" evidence="8">
    <location>
        <begin position="522"/>
        <end position="592"/>
    </location>
</feature>
<dbReference type="GO" id="GO:0018491">
    <property type="term" value="F:2-oxobutyrate synthase activity"/>
    <property type="evidence" value="ECO:0007669"/>
    <property type="project" value="UniProtKB-ARBA"/>
</dbReference>
<dbReference type="Gene3D" id="3.40.920.10">
    <property type="entry name" value="Pyruvate-ferredoxin oxidoreductase, PFOR, domain III"/>
    <property type="match status" value="1"/>
</dbReference>
<dbReference type="InterPro" id="IPR029061">
    <property type="entry name" value="THDP-binding"/>
</dbReference>
<comment type="subunit">
    <text evidence="1">Heterodimer composed of an alpha and a beta subunit.</text>
</comment>
<organism evidence="9 10">
    <name type="scientific">Aeropyrum pernix</name>
    <dbReference type="NCBI Taxonomy" id="56636"/>
    <lineage>
        <taxon>Archaea</taxon>
        <taxon>Thermoproteota</taxon>
        <taxon>Thermoprotei</taxon>
        <taxon>Desulfurococcales</taxon>
        <taxon>Desulfurococcaceae</taxon>
        <taxon>Aeropyrum</taxon>
    </lineage>
</organism>
<feature type="domain" description="Pyruvate/ketoisovalerate oxidoreductase catalytic" evidence="6">
    <location>
        <begin position="14"/>
        <end position="216"/>
    </location>
</feature>
<sequence length="639" mass="71097">MRKDVVLLVGGAQGSGLETTMQVLAPAYASLGYGVLANREYFSNIVGRHSYIHIRVSSSGEARPLYYPADFLGAMDAETVFTHWDDIGEGAFLLYDLGTARMRLQQIASMEPDLRSRLMQQYREAGIEPFTVEKVVEYLEREKRVRVIGLSFTALFDVLIKKHGLSRAQAQRFRSSILIGAIAGLTSLDREALDLGLQRRFGSRPKVLEINRDFITSVADEVEKEYGAQLKLEPATPKSGEYVVASGNDVVAMGKVVGGVRYQAYYPITPASDESVLLEEFEGLKIDGESLGSIAILQTEDEIAAISSVIGAALTGARASTATSGPGFSLMVEALGWAGKNDVPMVITYYQRGGPSTGLPTRGSQSDLLFSLFASHGEFPRIILSSGDHLEAFYDAIEAYNLAERFQMPVIHLLDKFLANMVASVPFPDWKAIKIDRGKTLFKAPTGPFKRFPRDQPLADRPVLGSGAITWYTGDENDEYGHIDEDPVNRLVMYERRWKKMEIADREIPEDFRVKYYGDEDAEVLLVGWGSVKIPALEAIERLREMGVNAAYLHLRMLSPLPKRRVSEVLSRFDADRVIAVEANYLGQASKIVTMETGFMFRKYILKWTGRPVYLHELVEGVLDIVRNGRDKVVLSYGK</sequence>
<evidence type="ECO:0000259" key="7">
    <source>
        <dbReference type="Pfam" id="PF01855"/>
    </source>
</evidence>
<feature type="domain" description="Pyruvate flavodoxin/ferredoxin oxidoreductase pyrimidine binding" evidence="7">
    <location>
        <begin position="256"/>
        <end position="489"/>
    </location>
</feature>